<evidence type="ECO:0000256" key="3">
    <source>
        <dbReference type="ARBA" id="ARBA00022555"/>
    </source>
</evidence>
<dbReference type="EMBL" id="QWET01000020">
    <property type="protein sequence ID" value="RIH63470.1"/>
    <property type="molecule type" value="Genomic_DNA"/>
</dbReference>
<dbReference type="GO" id="GO:0000049">
    <property type="term" value="F:tRNA binding"/>
    <property type="evidence" value="ECO:0007669"/>
    <property type="project" value="UniProtKB-KW"/>
</dbReference>
<gene>
    <name evidence="15" type="ORF">D1164_19530</name>
</gene>
<keyword evidence="8 15" id="KW-0067">ATP-binding</keyword>
<dbReference type="OrthoDB" id="1521973at2"/>
<keyword evidence="12" id="KW-0175">Coiled coil</keyword>
<dbReference type="SUPFAM" id="SSF52540">
    <property type="entry name" value="P-loop containing nucleoside triphosphate hydrolases"/>
    <property type="match status" value="2"/>
</dbReference>
<dbReference type="AlphaFoldDB" id="A0A399CZG3"/>
<dbReference type="CDD" id="cd03221">
    <property type="entry name" value="ABCF_EF-3"/>
    <property type="match status" value="2"/>
</dbReference>
<dbReference type="Pfam" id="PF00005">
    <property type="entry name" value="ABC_tran"/>
    <property type="match status" value="2"/>
</dbReference>
<evidence type="ECO:0000256" key="4">
    <source>
        <dbReference type="ARBA" id="ARBA00022730"/>
    </source>
</evidence>
<evidence type="ECO:0000259" key="14">
    <source>
        <dbReference type="PROSITE" id="PS50893"/>
    </source>
</evidence>
<feature type="domain" description="ABC transporter" evidence="14">
    <location>
        <begin position="5"/>
        <end position="248"/>
    </location>
</feature>
<name>A0A399CZG3_9BACT</name>
<dbReference type="InterPro" id="IPR051309">
    <property type="entry name" value="ABCF_ATPase"/>
</dbReference>
<organism evidence="15 16">
    <name type="scientific">Mariniphaga sediminis</name>
    <dbReference type="NCBI Taxonomy" id="1628158"/>
    <lineage>
        <taxon>Bacteria</taxon>
        <taxon>Pseudomonadati</taxon>
        <taxon>Bacteroidota</taxon>
        <taxon>Bacteroidia</taxon>
        <taxon>Marinilabiliales</taxon>
        <taxon>Prolixibacteraceae</taxon>
        <taxon>Mariniphaga</taxon>
    </lineage>
</organism>
<keyword evidence="2" id="KW-0963">Cytoplasm</keyword>
<evidence type="ECO:0000256" key="10">
    <source>
        <dbReference type="ARBA" id="ARBA00022884"/>
    </source>
</evidence>
<feature type="compositionally biased region" description="Basic and acidic residues" evidence="13">
    <location>
        <begin position="548"/>
        <end position="560"/>
    </location>
</feature>
<keyword evidence="4" id="KW-0699">rRNA-binding</keyword>
<dbReference type="Gene3D" id="1.10.287.380">
    <property type="entry name" value="Valyl-tRNA synthetase, C-terminal domain"/>
    <property type="match status" value="1"/>
</dbReference>
<keyword evidence="3" id="KW-0820">tRNA-binding</keyword>
<evidence type="ECO:0000256" key="9">
    <source>
        <dbReference type="ARBA" id="ARBA00022845"/>
    </source>
</evidence>
<evidence type="ECO:0000256" key="2">
    <source>
        <dbReference type="ARBA" id="ARBA00022490"/>
    </source>
</evidence>
<comment type="caution">
    <text evidence="15">The sequence shown here is derived from an EMBL/GenBank/DDBJ whole genome shotgun (WGS) entry which is preliminary data.</text>
</comment>
<evidence type="ECO:0000256" key="6">
    <source>
        <dbReference type="ARBA" id="ARBA00022741"/>
    </source>
</evidence>
<accession>A0A399CZG3</accession>
<keyword evidence="5" id="KW-0677">Repeat</keyword>
<dbReference type="SMART" id="SM00382">
    <property type="entry name" value="AAA"/>
    <property type="match status" value="2"/>
</dbReference>
<dbReference type="Pfam" id="PF12848">
    <property type="entry name" value="ABC_tran_Xtn"/>
    <property type="match status" value="1"/>
</dbReference>
<evidence type="ECO:0000256" key="8">
    <source>
        <dbReference type="ARBA" id="ARBA00022840"/>
    </source>
</evidence>
<dbReference type="Gene3D" id="3.40.50.300">
    <property type="entry name" value="P-loop containing nucleotide triphosphate hydrolases"/>
    <property type="match status" value="2"/>
</dbReference>
<feature type="region of interest" description="Disordered" evidence="13">
    <location>
        <begin position="528"/>
        <end position="560"/>
    </location>
</feature>
<keyword evidence="11" id="KW-0648">Protein biosynthesis</keyword>
<dbReference type="InterPro" id="IPR027417">
    <property type="entry name" value="P-loop_NTPase"/>
</dbReference>
<evidence type="ECO:0000313" key="16">
    <source>
        <dbReference type="Proteomes" id="UP000266441"/>
    </source>
</evidence>
<dbReference type="PROSITE" id="PS00211">
    <property type="entry name" value="ABC_TRANSPORTER_1"/>
    <property type="match status" value="1"/>
</dbReference>
<evidence type="ECO:0000256" key="7">
    <source>
        <dbReference type="ARBA" id="ARBA00022801"/>
    </source>
</evidence>
<dbReference type="InterPro" id="IPR003439">
    <property type="entry name" value="ABC_transporter-like_ATP-bd"/>
</dbReference>
<dbReference type="InterPro" id="IPR003593">
    <property type="entry name" value="AAA+_ATPase"/>
</dbReference>
<dbReference type="GO" id="GO:0006417">
    <property type="term" value="P:regulation of translation"/>
    <property type="evidence" value="ECO:0007669"/>
    <property type="project" value="UniProtKB-KW"/>
</dbReference>
<dbReference type="InterPro" id="IPR037118">
    <property type="entry name" value="Val-tRNA_synth_C_sf"/>
</dbReference>
<dbReference type="GO" id="GO:0003677">
    <property type="term" value="F:DNA binding"/>
    <property type="evidence" value="ECO:0007669"/>
    <property type="project" value="InterPro"/>
</dbReference>
<dbReference type="InterPro" id="IPR017871">
    <property type="entry name" value="ABC_transporter-like_CS"/>
</dbReference>
<evidence type="ECO:0000256" key="5">
    <source>
        <dbReference type="ARBA" id="ARBA00022737"/>
    </source>
</evidence>
<proteinExistence type="inferred from homology"/>
<dbReference type="PANTHER" id="PTHR42855">
    <property type="entry name" value="ABC TRANSPORTER ATP-BINDING SUBUNIT"/>
    <property type="match status" value="1"/>
</dbReference>
<keyword evidence="16" id="KW-1185">Reference proteome</keyword>
<evidence type="ECO:0000256" key="13">
    <source>
        <dbReference type="SAM" id="MobiDB-lite"/>
    </source>
</evidence>
<evidence type="ECO:0000313" key="15">
    <source>
        <dbReference type="EMBL" id="RIH63470.1"/>
    </source>
</evidence>
<dbReference type="GO" id="GO:0016887">
    <property type="term" value="F:ATP hydrolysis activity"/>
    <property type="evidence" value="ECO:0007669"/>
    <property type="project" value="InterPro"/>
</dbReference>
<dbReference type="FunFam" id="3.40.50.300:FF:000011">
    <property type="entry name" value="Putative ABC transporter ATP-binding component"/>
    <property type="match status" value="1"/>
</dbReference>
<dbReference type="RefSeq" id="WP_119351587.1">
    <property type="nucleotide sequence ID" value="NZ_QWET01000020.1"/>
</dbReference>
<keyword evidence="10" id="KW-0694">RNA-binding</keyword>
<dbReference type="FunFam" id="3.40.50.300:FF:000183">
    <property type="entry name" value="ABC transporter ATP-binding protein yjjK"/>
    <property type="match status" value="1"/>
</dbReference>
<dbReference type="Pfam" id="PF16326">
    <property type="entry name" value="ABC_tran_CTD"/>
    <property type="match status" value="1"/>
</dbReference>
<feature type="coiled-coil region" evidence="12">
    <location>
        <begin position="562"/>
        <end position="589"/>
    </location>
</feature>
<dbReference type="GO" id="GO:0006412">
    <property type="term" value="P:translation"/>
    <property type="evidence" value="ECO:0007669"/>
    <property type="project" value="UniProtKB-KW"/>
</dbReference>
<dbReference type="InterPro" id="IPR032524">
    <property type="entry name" value="ABC_tran_C"/>
</dbReference>
<dbReference type="PANTHER" id="PTHR42855:SF1">
    <property type="entry name" value="ABC TRANSPORTER DOMAIN-CONTAINING PROTEIN"/>
    <property type="match status" value="1"/>
</dbReference>
<sequence length="628" mass="72490">MRPYIQAESLSKRWGELMLFENISFTVSEGQKVALIARNGTGKSTLLDILAGKDSPDGGSVTVTNNIKIGYFEQIPKLNPELTVLEEVFEADSEKLQTVKEFELAVAQNNQQKITEISAKMDELAAWDSEVEIKQVLTQLNITNFEQLVGELSGGQKKRLALAKVLIHNPDLLILDEPTNHLDLEMIEWLESYLGKSKSTLLMVTHDRYFLDRVCNEIIEMEDNKIYRYEGNYSWFLEKRNDRIKSQQASVTKAKNLLRTELEWMRRMPKARGHKAKYRVDSFYEIKEKSTRKFEEGSIDINIKSARLGKKIVEIEHLSKSFPGMNLVDNFTYKFSRFEKVGIVGKNGTGKTTFLNLITGILQPDKGKIEIGQTVQFGYYRQDGINFNPQERVIDAVNKIAEYIIFEDGTRMTSTQLLTRFLFPPETQYNYIEKLSGGEQRRLYLCTVLMQNPNFLILDEPTNDLDILTLNVLEEYLRAFEGCVVVVSHDRFFMDKIVEHLFVFEGNGIISDFPGSYTIYRHQQQKQTREEVSKISAKNVAGKTNRKSSSDSGREDTKKKLSFKEKREMELLENEIETLELQRKQLEDTLNSGTLGHEELHQKSEELVRVKSLMDEKELRWLELSDRA</sequence>
<dbReference type="Proteomes" id="UP000266441">
    <property type="component" value="Unassembled WGS sequence"/>
</dbReference>
<keyword evidence="9" id="KW-0810">Translation regulation</keyword>
<evidence type="ECO:0000256" key="1">
    <source>
        <dbReference type="ARBA" id="ARBA00005868"/>
    </source>
</evidence>
<keyword evidence="6" id="KW-0547">Nucleotide-binding</keyword>
<dbReference type="PROSITE" id="PS50893">
    <property type="entry name" value="ABC_TRANSPORTER_2"/>
    <property type="match status" value="2"/>
</dbReference>
<reference evidence="15 16" key="1">
    <citation type="journal article" date="2015" name="Int. J. Syst. Evol. Microbiol.">
        <title>Mariniphaga sediminis sp. nov., isolated from coastal sediment.</title>
        <authorList>
            <person name="Wang F.Q."/>
            <person name="Shen Q.Y."/>
            <person name="Chen G.J."/>
            <person name="Du Z.J."/>
        </authorList>
    </citation>
    <scope>NUCLEOTIDE SEQUENCE [LARGE SCALE GENOMIC DNA]</scope>
    <source>
        <strain evidence="15 16">SY21</strain>
    </source>
</reference>
<evidence type="ECO:0000256" key="12">
    <source>
        <dbReference type="SAM" id="Coils"/>
    </source>
</evidence>
<dbReference type="GO" id="GO:0005524">
    <property type="term" value="F:ATP binding"/>
    <property type="evidence" value="ECO:0007669"/>
    <property type="project" value="UniProtKB-KW"/>
</dbReference>
<comment type="similarity">
    <text evidence="1">Belongs to the ABC transporter superfamily. ABCF family. Translational throttle EttA subfamily.</text>
</comment>
<dbReference type="InterPro" id="IPR032781">
    <property type="entry name" value="ABC_tran_Xtn"/>
</dbReference>
<dbReference type="GO" id="GO:0019843">
    <property type="term" value="F:rRNA binding"/>
    <property type="evidence" value="ECO:0007669"/>
    <property type="project" value="UniProtKB-KW"/>
</dbReference>
<feature type="domain" description="ABC transporter" evidence="14">
    <location>
        <begin position="313"/>
        <end position="531"/>
    </location>
</feature>
<evidence type="ECO:0000256" key="11">
    <source>
        <dbReference type="ARBA" id="ARBA00022917"/>
    </source>
</evidence>
<protein>
    <submittedName>
        <fullName evidence="15">ABC transporter ATP-binding protein</fullName>
    </submittedName>
</protein>
<keyword evidence="7" id="KW-0378">Hydrolase</keyword>